<name>A0A7W3WHD8_9ACTN</name>
<dbReference type="SUPFAM" id="SSF48264">
    <property type="entry name" value="Cytochrome P450"/>
    <property type="match status" value="1"/>
</dbReference>
<comment type="similarity">
    <text evidence="1 7">Belongs to the cytochrome P450 family.</text>
</comment>
<dbReference type="GO" id="GO:0016705">
    <property type="term" value="F:oxidoreductase activity, acting on paired donors, with incorporation or reduction of molecular oxygen"/>
    <property type="evidence" value="ECO:0007669"/>
    <property type="project" value="InterPro"/>
</dbReference>
<dbReference type="PANTHER" id="PTHR46696">
    <property type="entry name" value="P450, PUTATIVE (EUROFUNG)-RELATED"/>
    <property type="match status" value="1"/>
</dbReference>
<keyword evidence="5 7" id="KW-0408">Iron</keyword>
<dbReference type="PRINTS" id="PR00385">
    <property type="entry name" value="P450"/>
</dbReference>
<dbReference type="Pfam" id="PF00067">
    <property type="entry name" value="p450"/>
    <property type="match status" value="1"/>
</dbReference>
<evidence type="ECO:0000256" key="3">
    <source>
        <dbReference type="ARBA" id="ARBA00022723"/>
    </source>
</evidence>
<evidence type="ECO:0000256" key="6">
    <source>
        <dbReference type="ARBA" id="ARBA00023033"/>
    </source>
</evidence>
<dbReference type="FunFam" id="1.10.630.10:FF:000018">
    <property type="entry name" value="Cytochrome P450 monooxygenase"/>
    <property type="match status" value="1"/>
</dbReference>
<dbReference type="EMBL" id="JABJWZ010000015">
    <property type="protein sequence ID" value="MBB1252408.1"/>
    <property type="molecule type" value="Genomic_DNA"/>
</dbReference>
<dbReference type="PRINTS" id="PR00359">
    <property type="entry name" value="BP450"/>
</dbReference>
<protein>
    <submittedName>
        <fullName evidence="8">Cytochrome P450</fullName>
    </submittedName>
</protein>
<dbReference type="InterPro" id="IPR001128">
    <property type="entry name" value="Cyt_P450"/>
</dbReference>
<dbReference type="AlphaFoldDB" id="A0A7W3WHD8"/>
<dbReference type="InterPro" id="IPR036396">
    <property type="entry name" value="Cyt_P450_sf"/>
</dbReference>
<keyword evidence="4 7" id="KW-0560">Oxidoreductase</keyword>
<organism evidence="8 9">
    <name type="scientific">Streptomyces alkaliterrae</name>
    <dbReference type="NCBI Taxonomy" id="2213162"/>
    <lineage>
        <taxon>Bacteria</taxon>
        <taxon>Bacillati</taxon>
        <taxon>Actinomycetota</taxon>
        <taxon>Actinomycetes</taxon>
        <taxon>Kitasatosporales</taxon>
        <taxon>Streptomycetaceae</taxon>
        <taxon>Streptomyces</taxon>
    </lineage>
</organism>
<evidence type="ECO:0000256" key="2">
    <source>
        <dbReference type="ARBA" id="ARBA00022617"/>
    </source>
</evidence>
<evidence type="ECO:0000313" key="8">
    <source>
        <dbReference type="EMBL" id="MBB1252408.1"/>
    </source>
</evidence>
<dbReference type="RefSeq" id="WP_181353423.1">
    <property type="nucleotide sequence ID" value="NZ_JABJWZ010000015.1"/>
</dbReference>
<comment type="caution">
    <text evidence="8">The sequence shown here is derived from an EMBL/GenBank/DDBJ whole genome shotgun (WGS) entry which is preliminary data.</text>
</comment>
<dbReference type="GO" id="GO:0004497">
    <property type="term" value="F:monooxygenase activity"/>
    <property type="evidence" value="ECO:0007669"/>
    <property type="project" value="UniProtKB-KW"/>
</dbReference>
<keyword evidence="3 7" id="KW-0479">Metal-binding</keyword>
<evidence type="ECO:0000256" key="5">
    <source>
        <dbReference type="ARBA" id="ARBA00023004"/>
    </source>
</evidence>
<proteinExistence type="inferred from homology"/>
<sequence>MTGRNSESESVCPLSLGYDFYRDPQPVYREIRGNGGKPTEIVLETGMAYLPPNLKAWLVTSYEDVEFVLRDPRFRKSINEAMPLFAANSPAGARAQGRSSLLYDNMANNDPPTHTALRKPLNGAFTSRAITTKRRVVEELAEAALDAVAGTTDFDLVQDFAFPYSISVICDTLGVPAEDRREFHSWVQTITGEATPEALRRDAAQMVDYLSELLRQKRSGGAEDVLSLLARSLDEPQAVAQAYALLAAGYETTANLIATGMLTLEASPEQKKRLWSDRSLVPGAVEEMLRHQSPFNLSLYRYVTETAVVGGTEIPAGSIVFLAFAAANRDEARFVDPDTFAIDEVRREHLAFGGGIHNCIGKHLARLEAEVAFDALIRRCPELAVRTPAESMRWKASPTFRGLRSLLVGPGPAATAEEEA</sequence>
<dbReference type="Proteomes" id="UP000525686">
    <property type="component" value="Unassembled WGS sequence"/>
</dbReference>
<dbReference type="PROSITE" id="PS00086">
    <property type="entry name" value="CYTOCHROME_P450"/>
    <property type="match status" value="1"/>
</dbReference>
<dbReference type="GO" id="GO:0005506">
    <property type="term" value="F:iron ion binding"/>
    <property type="evidence" value="ECO:0007669"/>
    <property type="project" value="InterPro"/>
</dbReference>
<dbReference type="InterPro" id="IPR002397">
    <property type="entry name" value="Cyt_P450_B"/>
</dbReference>
<gene>
    <name evidence="8" type="ORF">H3146_03335</name>
</gene>
<dbReference type="InterPro" id="IPR017972">
    <property type="entry name" value="Cyt_P450_CS"/>
</dbReference>
<evidence type="ECO:0000313" key="9">
    <source>
        <dbReference type="Proteomes" id="UP000525686"/>
    </source>
</evidence>
<accession>A0A7W3WHD8</accession>
<dbReference type="GO" id="GO:0020037">
    <property type="term" value="F:heme binding"/>
    <property type="evidence" value="ECO:0007669"/>
    <property type="project" value="InterPro"/>
</dbReference>
<evidence type="ECO:0000256" key="1">
    <source>
        <dbReference type="ARBA" id="ARBA00010617"/>
    </source>
</evidence>
<keyword evidence="2 7" id="KW-0349">Heme</keyword>
<reference evidence="9" key="1">
    <citation type="submission" date="2020-05" db="EMBL/GenBank/DDBJ databases">
        <title>Classification of alakaliphilic streptomycetes isolated from an alkaline soil next to Lonar Crater, India and a proposal for the recognition of Streptomyces alkaliterrae sp. nov.</title>
        <authorList>
            <person name="Golinska P."/>
        </authorList>
    </citation>
    <scope>NUCLEOTIDE SEQUENCE [LARGE SCALE GENOMIC DNA]</scope>
    <source>
        <strain evidence="9">OF3</strain>
    </source>
</reference>
<keyword evidence="6 7" id="KW-0503">Monooxygenase</keyword>
<dbReference type="PANTHER" id="PTHR46696:SF1">
    <property type="entry name" value="CYTOCHROME P450 YJIB-RELATED"/>
    <property type="match status" value="1"/>
</dbReference>
<evidence type="ECO:0000256" key="4">
    <source>
        <dbReference type="ARBA" id="ARBA00023002"/>
    </source>
</evidence>
<dbReference type="Gene3D" id="1.10.630.10">
    <property type="entry name" value="Cytochrome P450"/>
    <property type="match status" value="1"/>
</dbReference>
<evidence type="ECO:0000256" key="7">
    <source>
        <dbReference type="RuleBase" id="RU000461"/>
    </source>
</evidence>